<keyword evidence="2" id="KW-1133">Transmembrane helix</keyword>
<keyword evidence="2" id="KW-0812">Transmembrane</keyword>
<sequence>MHENLQALPLAPSQDYPKRDMESGTLNIPKKPRQKKSSKFPVCLLAGIVIICAVVLIFASIVLRPRNPDVKISSVAVKKLVHGTSSSPFFNITLVAEITVTNTNFGNFKFQNTTGSIYYGSEVVGNLSIPEGRAGARAEEKINVTADVKYHGGSGMKNLSSDINLGLLELNSLAKLSGRVRLLKIMEKTRTQEMNCIITLDLNRDAVDNLACN</sequence>
<evidence type="ECO:0000313" key="5">
    <source>
        <dbReference type="Proteomes" id="UP001054252"/>
    </source>
</evidence>
<keyword evidence="5" id="KW-1185">Reference proteome</keyword>
<keyword evidence="2" id="KW-0472">Membrane</keyword>
<gene>
    <name evidence="4" type="ORF">SLEP1_g36220</name>
</gene>
<feature type="domain" description="Late embryogenesis abundant protein LEA-2 subgroup" evidence="3">
    <location>
        <begin position="98"/>
        <end position="195"/>
    </location>
</feature>
<dbReference type="PANTHER" id="PTHR31852">
    <property type="entry name" value="LATE EMBRYOGENESIS ABUNDANT (LEA) HYDROXYPROLINE-RICH GLYCOPROTEIN FAMILY"/>
    <property type="match status" value="1"/>
</dbReference>
<dbReference type="Proteomes" id="UP001054252">
    <property type="component" value="Unassembled WGS sequence"/>
</dbReference>
<evidence type="ECO:0000256" key="1">
    <source>
        <dbReference type="SAM" id="MobiDB-lite"/>
    </source>
</evidence>
<proteinExistence type="predicted"/>
<dbReference type="Gene3D" id="2.60.40.1820">
    <property type="match status" value="1"/>
</dbReference>
<name>A0AAV5KQT5_9ROSI</name>
<dbReference type="InterPro" id="IPR004864">
    <property type="entry name" value="LEA_2"/>
</dbReference>
<dbReference type="SUPFAM" id="SSF117070">
    <property type="entry name" value="LEA14-like"/>
    <property type="match status" value="1"/>
</dbReference>
<evidence type="ECO:0000259" key="3">
    <source>
        <dbReference type="Pfam" id="PF03168"/>
    </source>
</evidence>
<evidence type="ECO:0000256" key="2">
    <source>
        <dbReference type="SAM" id="Phobius"/>
    </source>
</evidence>
<accession>A0AAV5KQT5</accession>
<evidence type="ECO:0000313" key="4">
    <source>
        <dbReference type="EMBL" id="GKV27010.1"/>
    </source>
</evidence>
<protein>
    <recommendedName>
        <fullName evidence="3">Late embryogenesis abundant protein LEA-2 subgroup domain-containing protein</fullName>
    </recommendedName>
</protein>
<feature type="region of interest" description="Disordered" evidence="1">
    <location>
        <begin position="1"/>
        <end position="34"/>
    </location>
</feature>
<comment type="caution">
    <text evidence="4">The sequence shown here is derived from an EMBL/GenBank/DDBJ whole genome shotgun (WGS) entry which is preliminary data.</text>
</comment>
<feature type="transmembrane region" description="Helical" evidence="2">
    <location>
        <begin position="40"/>
        <end position="63"/>
    </location>
</feature>
<organism evidence="4 5">
    <name type="scientific">Rubroshorea leprosula</name>
    <dbReference type="NCBI Taxonomy" id="152421"/>
    <lineage>
        <taxon>Eukaryota</taxon>
        <taxon>Viridiplantae</taxon>
        <taxon>Streptophyta</taxon>
        <taxon>Embryophyta</taxon>
        <taxon>Tracheophyta</taxon>
        <taxon>Spermatophyta</taxon>
        <taxon>Magnoliopsida</taxon>
        <taxon>eudicotyledons</taxon>
        <taxon>Gunneridae</taxon>
        <taxon>Pentapetalae</taxon>
        <taxon>rosids</taxon>
        <taxon>malvids</taxon>
        <taxon>Malvales</taxon>
        <taxon>Dipterocarpaceae</taxon>
        <taxon>Rubroshorea</taxon>
    </lineage>
</organism>
<dbReference type="Pfam" id="PF03168">
    <property type="entry name" value="LEA_2"/>
    <property type="match status" value="1"/>
</dbReference>
<reference evidence="4 5" key="1">
    <citation type="journal article" date="2021" name="Commun. Biol.">
        <title>The genome of Shorea leprosula (Dipterocarpaceae) highlights the ecological relevance of drought in aseasonal tropical rainforests.</title>
        <authorList>
            <person name="Ng K.K.S."/>
            <person name="Kobayashi M.J."/>
            <person name="Fawcett J.A."/>
            <person name="Hatakeyama M."/>
            <person name="Paape T."/>
            <person name="Ng C.H."/>
            <person name="Ang C.C."/>
            <person name="Tnah L.H."/>
            <person name="Lee C.T."/>
            <person name="Nishiyama T."/>
            <person name="Sese J."/>
            <person name="O'Brien M.J."/>
            <person name="Copetti D."/>
            <person name="Mohd Noor M.I."/>
            <person name="Ong R.C."/>
            <person name="Putra M."/>
            <person name="Sireger I.Z."/>
            <person name="Indrioko S."/>
            <person name="Kosugi Y."/>
            <person name="Izuno A."/>
            <person name="Isagi Y."/>
            <person name="Lee S.L."/>
            <person name="Shimizu K.K."/>
        </authorList>
    </citation>
    <scope>NUCLEOTIDE SEQUENCE [LARGE SCALE GENOMIC DNA]</scope>
    <source>
        <strain evidence="4">214</strain>
    </source>
</reference>
<dbReference type="InterPro" id="IPR055301">
    <property type="entry name" value="Lea14-like_2"/>
</dbReference>
<dbReference type="EMBL" id="BPVZ01000074">
    <property type="protein sequence ID" value="GKV27010.1"/>
    <property type="molecule type" value="Genomic_DNA"/>
</dbReference>
<dbReference type="AlphaFoldDB" id="A0AAV5KQT5"/>